<dbReference type="Proteomes" id="UP000732105">
    <property type="component" value="Unassembled WGS sequence"/>
</dbReference>
<evidence type="ECO:0000313" key="2">
    <source>
        <dbReference type="EMBL" id="NOU61693.1"/>
    </source>
</evidence>
<proteinExistence type="predicted"/>
<keyword evidence="3" id="KW-1185">Reference proteome</keyword>
<reference evidence="2 3" key="1">
    <citation type="submission" date="2018-12" db="EMBL/GenBank/DDBJ databases">
        <title>Marinifilum JC070 sp. nov., a marine bacterium isolated from Yongle Blue Hole in the South China Sea.</title>
        <authorList>
            <person name="Fu T."/>
        </authorList>
    </citation>
    <scope>NUCLEOTIDE SEQUENCE [LARGE SCALE GENOMIC DNA]</scope>
    <source>
        <strain evidence="2 3">JC070</strain>
    </source>
</reference>
<evidence type="ECO:0000256" key="1">
    <source>
        <dbReference type="SAM" id="SignalP"/>
    </source>
</evidence>
<feature type="signal peptide" evidence="1">
    <location>
        <begin position="1"/>
        <end position="22"/>
    </location>
</feature>
<dbReference type="EMBL" id="RZNH01000039">
    <property type="protein sequence ID" value="NOU61693.1"/>
    <property type="molecule type" value="Genomic_DNA"/>
</dbReference>
<dbReference type="RefSeq" id="WP_171596952.1">
    <property type="nucleotide sequence ID" value="NZ_RZNH01000039.1"/>
</dbReference>
<protein>
    <recommendedName>
        <fullName evidence="4">Porin</fullName>
    </recommendedName>
</protein>
<organism evidence="2 3">
    <name type="scientific">Marinifilum caeruleilacunae</name>
    <dbReference type="NCBI Taxonomy" id="2499076"/>
    <lineage>
        <taxon>Bacteria</taxon>
        <taxon>Pseudomonadati</taxon>
        <taxon>Bacteroidota</taxon>
        <taxon>Bacteroidia</taxon>
        <taxon>Marinilabiliales</taxon>
        <taxon>Marinifilaceae</taxon>
    </lineage>
</organism>
<sequence>MKKLSTLILILFLTAFINLSFAQIDTPYQHYKEFSKADSNKLFLRFENLNFVKNNEYNGEFSDGATWIGYVATPKLVYYPSSNFRIEAGVRLQKYSGREDFTETEAIFSAIYKPSDKMEFIMGSLNQDNNHDLSEPMFEPERYFMNTAENGFQFLYKSKKLQFQTWIDWEQFILENDPFQERFTFGLSGDWKLNTSDKYSLSIPMEAILTHRGGEIDSSDGSVQTVGNYASGLAFKKQVEGSRITSWYAKAMAYYFVDNSSEKEFMFDKGHAIYPQVGFTTKKSKLNFGYWNGYHFASSRGSKLFQSVAIDTPGYFENRRELATLNYYHEHKVANGIHFGGKLDVYYDLKNSKENFAAAIYLRINGDFFLKKVKWNK</sequence>
<feature type="chain" id="PRO_5045421888" description="Porin" evidence="1">
    <location>
        <begin position="23"/>
        <end position="377"/>
    </location>
</feature>
<gene>
    <name evidence="2" type="ORF">ELS83_17975</name>
</gene>
<keyword evidence="1" id="KW-0732">Signal</keyword>
<evidence type="ECO:0008006" key="4">
    <source>
        <dbReference type="Google" id="ProtNLM"/>
    </source>
</evidence>
<name>A0ABX1WZV1_9BACT</name>
<comment type="caution">
    <text evidence="2">The sequence shown here is derived from an EMBL/GenBank/DDBJ whole genome shotgun (WGS) entry which is preliminary data.</text>
</comment>
<accession>A0ABX1WZV1</accession>
<evidence type="ECO:0000313" key="3">
    <source>
        <dbReference type="Proteomes" id="UP000732105"/>
    </source>
</evidence>